<accession>A0ABW0WAF6</accession>
<evidence type="ECO:0000256" key="2">
    <source>
        <dbReference type="SAM" id="Phobius"/>
    </source>
</evidence>
<keyword evidence="2" id="KW-0812">Transmembrane</keyword>
<proteinExistence type="predicted"/>
<comment type="caution">
    <text evidence="3">The sequence shown here is derived from an EMBL/GenBank/DDBJ whole genome shotgun (WGS) entry which is preliminary data.</text>
</comment>
<evidence type="ECO:0000313" key="4">
    <source>
        <dbReference type="Proteomes" id="UP001596065"/>
    </source>
</evidence>
<organism evidence="3 4">
    <name type="scientific">Streptomyces nogalater</name>
    <dbReference type="NCBI Taxonomy" id="38314"/>
    <lineage>
        <taxon>Bacteria</taxon>
        <taxon>Bacillati</taxon>
        <taxon>Actinomycetota</taxon>
        <taxon>Actinomycetes</taxon>
        <taxon>Kitasatosporales</taxon>
        <taxon>Streptomycetaceae</taxon>
        <taxon>Streptomyces</taxon>
    </lineage>
</organism>
<dbReference type="Proteomes" id="UP001596065">
    <property type="component" value="Unassembled WGS sequence"/>
</dbReference>
<keyword evidence="4" id="KW-1185">Reference proteome</keyword>
<keyword evidence="2" id="KW-0472">Membrane</keyword>
<feature type="transmembrane region" description="Helical" evidence="2">
    <location>
        <begin position="12"/>
        <end position="31"/>
    </location>
</feature>
<evidence type="ECO:0000256" key="1">
    <source>
        <dbReference type="SAM" id="MobiDB-lite"/>
    </source>
</evidence>
<feature type="region of interest" description="Disordered" evidence="1">
    <location>
        <begin position="102"/>
        <end position="132"/>
    </location>
</feature>
<protein>
    <submittedName>
        <fullName evidence="3">HGxxPAAW family protein</fullName>
    </submittedName>
</protein>
<dbReference type="NCBIfam" id="NF041681">
    <property type="entry name" value="HGxxPAAW"/>
    <property type="match status" value="1"/>
</dbReference>
<feature type="transmembrane region" description="Helical" evidence="2">
    <location>
        <begin position="37"/>
        <end position="58"/>
    </location>
</feature>
<dbReference type="EMBL" id="JBHSOE010000007">
    <property type="protein sequence ID" value="MFC5655152.1"/>
    <property type="molecule type" value="Genomic_DNA"/>
</dbReference>
<keyword evidence="2" id="KW-1133">Transmembrane helix</keyword>
<sequence length="132" mass="13097">MSGQHDEGHTVAGWTGCAVATMGTAVIGAGICGWRPGIWLGPALTVAAVVVTWVLHLAGWGKPPGVRPADQHPLGVRDRSARQGHAGCVACRPAGRRAAWVPAQAAPASAPETAAAETAGARTAGAGADVPA</sequence>
<dbReference type="RefSeq" id="WP_382466685.1">
    <property type="nucleotide sequence ID" value="NZ_JBHSOE010000007.1"/>
</dbReference>
<name>A0ABW0WAF6_STRNO</name>
<evidence type="ECO:0000313" key="3">
    <source>
        <dbReference type="EMBL" id="MFC5655152.1"/>
    </source>
</evidence>
<gene>
    <name evidence="3" type="ORF">ACFP3J_06565</name>
</gene>
<reference evidence="4" key="1">
    <citation type="journal article" date="2019" name="Int. J. Syst. Evol. Microbiol.">
        <title>The Global Catalogue of Microorganisms (GCM) 10K type strain sequencing project: providing services to taxonomists for standard genome sequencing and annotation.</title>
        <authorList>
            <consortium name="The Broad Institute Genomics Platform"/>
            <consortium name="The Broad Institute Genome Sequencing Center for Infectious Disease"/>
            <person name="Wu L."/>
            <person name="Ma J."/>
        </authorList>
    </citation>
    <scope>NUCLEOTIDE SEQUENCE [LARGE SCALE GENOMIC DNA]</scope>
    <source>
        <strain evidence="4">KCTC 5701</strain>
    </source>
</reference>